<dbReference type="GO" id="GO:0016491">
    <property type="term" value="F:oxidoreductase activity"/>
    <property type="evidence" value="ECO:0007669"/>
    <property type="project" value="UniProtKB-KW"/>
</dbReference>
<feature type="domain" description="FAD dependent oxidoreductase" evidence="2">
    <location>
        <begin position="6"/>
        <end position="355"/>
    </location>
</feature>
<protein>
    <submittedName>
        <fullName evidence="3">FAD-binding oxidoreductase</fullName>
    </submittedName>
</protein>
<evidence type="ECO:0000259" key="2">
    <source>
        <dbReference type="Pfam" id="PF01266"/>
    </source>
</evidence>
<dbReference type="Pfam" id="PF01266">
    <property type="entry name" value="DAO"/>
    <property type="match status" value="1"/>
</dbReference>
<keyword evidence="1" id="KW-0560">Oxidoreductase</keyword>
<dbReference type="Proteomes" id="UP000315217">
    <property type="component" value="Unassembled WGS sequence"/>
</dbReference>
<comment type="caution">
    <text evidence="3">The sequence shown here is derived from an EMBL/GenBank/DDBJ whole genome shotgun (WGS) entry which is preliminary data.</text>
</comment>
<dbReference type="InterPro" id="IPR036188">
    <property type="entry name" value="FAD/NAD-bd_sf"/>
</dbReference>
<gene>
    <name evidence="3" type="ORF">E6G98_00625</name>
</gene>
<evidence type="ECO:0000313" key="3">
    <source>
        <dbReference type="EMBL" id="TMJ13325.1"/>
    </source>
</evidence>
<accession>A0A537LZA7</accession>
<dbReference type="AlphaFoldDB" id="A0A537LZA7"/>
<evidence type="ECO:0000256" key="1">
    <source>
        <dbReference type="ARBA" id="ARBA00023002"/>
    </source>
</evidence>
<proteinExistence type="predicted"/>
<dbReference type="InterPro" id="IPR006076">
    <property type="entry name" value="FAD-dep_OxRdtase"/>
</dbReference>
<dbReference type="GO" id="GO:0005737">
    <property type="term" value="C:cytoplasm"/>
    <property type="evidence" value="ECO:0007669"/>
    <property type="project" value="TreeGrafter"/>
</dbReference>
<dbReference type="PANTHER" id="PTHR13847:SF287">
    <property type="entry name" value="FAD-DEPENDENT OXIDOREDUCTASE DOMAIN-CONTAINING PROTEIN 1"/>
    <property type="match status" value="1"/>
</dbReference>
<dbReference type="SUPFAM" id="SSF51905">
    <property type="entry name" value="FAD/NAD(P)-binding domain"/>
    <property type="match status" value="1"/>
</dbReference>
<dbReference type="Gene3D" id="3.30.9.10">
    <property type="entry name" value="D-Amino Acid Oxidase, subunit A, domain 2"/>
    <property type="match status" value="1"/>
</dbReference>
<dbReference type="PANTHER" id="PTHR13847">
    <property type="entry name" value="SARCOSINE DEHYDROGENASE-RELATED"/>
    <property type="match status" value="1"/>
</dbReference>
<organism evidence="3 4">
    <name type="scientific">Candidatus Segetimicrobium genomatis</name>
    <dbReference type="NCBI Taxonomy" id="2569760"/>
    <lineage>
        <taxon>Bacteria</taxon>
        <taxon>Bacillati</taxon>
        <taxon>Candidatus Sysuimicrobiota</taxon>
        <taxon>Candidatus Sysuimicrobiia</taxon>
        <taxon>Candidatus Sysuimicrobiales</taxon>
        <taxon>Candidatus Segetimicrobiaceae</taxon>
        <taxon>Candidatus Segetimicrobium</taxon>
    </lineage>
</organism>
<dbReference type="EMBL" id="VBAI01000008">
    <property type="protein sequence ID" value="TMJ13325.1"/>
    <property type="molecule type" value="Genomic_DNA"/>
</dbReference>
<sequence length="387" mass="41109">MSSTADVVIIGGGVIGASVAYHLAARGQKRIVVLDRTQGPGLGSTGRATGGFRGQFSTRVNVQLSLLARDKLTAFRDETGTDPGYRPCGYLFLASNADQLAALRTAAAFQQAAGLRDVREVTPDEVVDLNPAVPRDAVIGGTYCPTDGFIRPLEILRGYLAAAQRLGARVQFGAGWARCLVEHGRVTAVRTETETVATRCVVNAAGAWAGAVAAEAGVEIPVRPVRRQVAVTYPAALLPEEMPLTIFVDDGFHLRVRDGRVLLLWPADLPADDPFDTAFDARWLTPLLDRARAHVPVLRGLQIDRDACWAGLYEMSADRHAVLGQAPGVQGLYLANGSSGHGVMHAPALGHLTAEFVLDGTATTVDVHALRPERFAEGALNPESGVL</sequence>
<name>A0A537LZA7_9BACT</name>
<reference evidence="3 4" key="1">
    <citation type="journal article" date="2019" name="Nat. Microbiol.">
        <title>Mediterranean grassland soil C-N compound turnover is dependent on rainfall and depth, and is mediated by genomically divergent microorganisms.</title>
        <authorList>
            <person name="Diamond S."/>
            <person name="Andeer P.F."/>
            <person name="Li Z."/>
            <person name="Crits-Christoph A."/>
            <person name="Burstein D."/>
            <person name="Anantharaman K."/>
            <person name="Lane K.R."/>
            <person name="Thomas B.C."/>
            <person name="Pan C."/>
            <person name="Northen T.R."/>
            <person name="Banfield J.F."/>
        </authorList>
    </citation>
    <scope>NUCLEOTIDE SEQUENCE [LARGE SCALE GENOMIC DNA]</scope>
    <source>
        <strain evidence="3">NP_1</strain>
    </source>
</reference>
<evidence type="ECO:0000313" key="4">
    <source>
        <dbReference type="Proteomes" id="UP000315217"/>
    </source>
</evidence>
<dbReference type="Gene3D" id="3.50.50.60">
    <property type="entry name" value="FAD/NAD(P)-binding domain"/>
    <property type="match status" value="1"/>
</dbReference>